<feature type="binding site" evidence="6 8">
    <location>
        <position position="197"/>
    </location>
    <ligand>
        <name>S-adenosyl-L-methionine</name>
        <dbReference type="ChEBI" id="CHEBI:59789"/>
    </ligand>
</feature>
<evidence type="ECO:0000256" key="2">
    <source>
        <dbReference type="ARBA" id="ARBA00022552"/>
    </source>
</evidence>
<feature type="domain" description="RlmM ferredoxin-like" evidence="10">
    <location>
        <begin position="11"/>
        <end position="81"/>
    </location>
</feature>
<keyword evidence="3 6" id="KW-0489">Methyltransferase</keyword>
<dbReference type="GO" id="GO:0006364">
    <property type="term" value="P:rRNA processing"/>
    <property type="evidence" value="ECO:0007669"/>
    <property type="project" value="UniProtKB-UniRule"/>
</dbReference>
<dbReference type="EC" id="2.1.1.186" evidence="6"/>
<dbReference type="PANTHER" id="PTHR37524">
    <property type="entry name" value="RIBOSOMAL RNA LARGE SUBUNIT METHYLTRANSFERASE M"/>
    <property type="match status" value="1"/>
</dbReference>
<protein>
    <recommendedName>
        <fullName evidence="6">Ribosomal RNA large subunit methyltransferase M</fullName>
        <ecNumber evidence="6">2.1.1.186</ecNumber>
    </recommendedName>
    <alternativeName>
        <fullName evidence="6">23S rRNA (cytidine2498-2'-O)-methyltransferase</fullName>
    </alternativeName>
    <alternativeName>
        <fullName evidence="6">23S rRNA 2'-O-ribose methyltransferase RlmM</fullName>
    </alternativeName>
</protein>
<dbReference type="Pfam" id="PF01728">
    <property type="entry name" value="FtsJ"/>
    <property type="match status" value="1"/>
</dbReference>
<evidence type="ECO:0000259" key="9">
    <source>
        <dbReference type="Pfam" id="PF01728"/>
    </source>
</evidence>
<feature type="active site" description="Proton acceptor" evidence="6 7">
    <location>
        <position position="314"/>
    </location>
</feature>
<evidence type="ECO:0000256" key="6">
    <source>
        <dbReference type="HAMAP-Rule" id="MF_01551"/>
    </source>
</evidence>
<dbReference type="PIRSF" id="PIRSF028774">
    <property type="entry name" value="UCP028774"/>
    <property type="match status" value="1"/>
</dbReference>
<dbReference type="SUPFAM" id="SSF53335">
    <property type="entry name" value="S-adenosyl-L-methionine-dependent methyltransferases"/>
    <property type="match status" value="1"/>
</dbReference>
<comment type="function">
    <text evidence="6">Catalyzes the 2'-O-methylation at nucleotide C2498 in 23S rRNA.</text>
</comment>
<keyword evidence="4 6" id="KW-0808">Transferase</keyword>
<feature type="binding site" evidence="6 8">
    <location>
        <begin position="230"/>
        <end position="233"/>
    </location>
    <ligand>
        <name>S-adenosyl-L-methionine</name>
        <dbReference type="ChEBI" id="CHEBI:59789"/>
    </ligand>
</feature>
<dbReference type="NCBIfam" id="NF008734">
    <property type="entry name" value="PRK11760.1"/>
    <property type="match status" value="1"/>
</dbReference>
<dbReference type="InterPro" id="IPR029063">
    <property type="entry name" value="SAM-dependent_MTases_sf"/>
</dbReference>
<feature type="domain" description="Ribosomal RNA large subunit methyltransferase M THUMP-like" evidence="11">
    <location>
        <begin position="94"/>
        <end position="171"/>
    </location>
</feature>
<dbReference type="GO" id="GO:0008757">
    <property type="term" value="F:S-adenosylmethionine-dependent methyltransferase activity"/>
    <property type="evidence" value="ECO:0007669"/>
    <property type="project" value="UniProtKB-UniRule"/>
</dbReference>
<evidence type="ECO:0000256" key="7">
    <source>
        <dbReference type="PIRSR" id="PIRSR028774-1"/>
    </source>
</evidence>
<evidence type="ECO:0000256" key="3">
    <source>
        <dbReference type="ARBA" id="ARBA00022603"/>
    </source>
</evidence>
<dbReference type="GO" id="GO:0005737">
    <property type="term" value="C:cytoplasm"/>
    <property type="evidence" value="ECO:0007669"/>
    <property type="project" value="UniProtKB-SubCell"/>
</dbReference>
<dbReference type="Pfam" id="PF21239">
    <property type="entry name" value="RLMM_N"/>
    <property type="match status" value="1"/>
</dbReference>
<keyword evidence="5 6" id="KW-0949">S-adenosyl-L-methionine</keyword>
<dbReference type="GO" id="GO:0032259">
    <property type="term" value="P:methylation"/>
    <property type="evidence" value="ECO:0007669"/>
    <property type="project" value="UniProtKB-KW"/>
</dbReference>
<evidence type="ECO:0000259" key="10">
    <source>
        <dbReference type="Pfam" id="PF18125"/>
    </source>
</evidence>
<feature type="binding site" evidence="6 8">
    <location>
        <position position="285"/>
    </location>
    <ligand>
        <name>S-adenosyl-L-methionine</name>
        <dbReference type="ChEBI" id="CHEBI:59789"/>
    </ligand>
</feature>
<comment type="subcellular location">
    <subcellularLocation>
        <location evidence="6">Cytoplasm</location>
    </subcellularLocation>
</comment>
<dbReference type="Proteomes" id="UP000257039">
    <property type="component" value="Unassembled WGS sequence"/>
</dbReference>
<dbReference type="HAMAP" id="MF_01551">
    <property type="entry name" value="23SrRNA_methyltr_M"/>
    <property type="match status" value="1"/>
</dbReference>
<evidence type="ECO:0000259" key="11">
    <source>
        <dbReference type="Pfam" id="PF21239"/>
    </source>
</evidence>
<dbReference type="Gene3D" id="3.30.70.2810">
    <property type="match status" value="1"/>
</dbReference>
<sequence length="363" mass="40815">MKLNLPEPFTHLVLYCRAGFEKDCAAEISTVTASLGVAGYVQAKPQQGFVIFHCVGDDGKDACWLQSKISLNALVFTRQWLAAGPFLDDLPPTDRLTPILDAVDGWPQVGELWLEYPDTNEGKQLHRFCKKLTVPLRKALKAKKVLSVQENPALPRLHLFFLNGQQCYVGINLVGKGARWLNGIPRLKFPSQAPSRSTLKLAEAWHSLLSKEDEERLLQPGMKAVDLGAAPGGWTWQLVSRHIRVTAVDNGPMDTALMESGLVEHLRADGFTFEPSKPVDWLVCDIVDKPARVTDMIIRWLTSEWTRHAVFNLKLPMKQRYQAVATALDRLHAACQEAGFNYRIVTKQLYHDREEVTVVVLRD</sequence>
<comment type="catalytic activity">
    <reaction evidence="6">
        <text>cytidine(2498) in 23S rRNA + S-adenosyl-L-methionine = 2'-O-methylcytidine(2498) in 23S rRNA + S-adenosyl-L-homocysteine + H(+)</text>
        <dbReference type="Rhea" id="RHEA:42788"/>
        <dbReference type="Rhea" id="RHEA-COMP:10244"/>
        <dbReference type="Rhea" id="RHEA-COMP:10245"/>
        <dbReference type="ChEBI" id="CHEBI:15378"/>
        <dbReference type="ChEBI" id="CHEBI:57856"/>
        <dbReference type="ChEBI" id="CHEBI:59789"/>
        <dbReference type="ChEBI" id="CHEBI:74495"/>
        <dbReference type="ChEBI" id="CHEBI:82748"/>
        <dbReference type="EC" id="2.1.1.186"/>
    </reaction>
</comment>
<dbReference type="RefSeq" id="WP_094786640.1">
    <property type="nucleotide sequence ID" value="NZ_NDXW01000001.1"/>
</dbReference>
<comment type="caution">
    <text evidence="12">The sequence shown here is derived from an EMBL/GenBank/DDBJ whole genome shotgun (WGS) entry which is preliminary data.</text>
</comment>
<feature type="domain" description="Ribosomal RNA methyltransferase FtsJ" evidence="9">
    <location>
        <begin position="195"/>
        <end position="287"/>
    </location>
</feature>
<dbReference type="Pfam" id="PF18125">
    <property type="entry name" value="RlmM_FDX"/>
    <property type="match status" value="1"/>
</dbReference>
<dbReference type="PANTHER" id="PTHR37524:SF2">
    <property type="entry name" value="RIBOSOMAL RNA METHYLTRANSFERASE FTSJ DOMAIN-CONTAINING PROTEIN"/>
    <property type="match status" value="1"/>
</dbReference>
<organism evidence="12 13">
    <name type="scientific">Zooshikella ganghwensis</name>
    <dbReference type="NCBI Taxonomy" id="202772"/>
    <lineage>
        <taxon>Bacteria</taxon>
        <taxon>Pseudomonadati</taxon>
        <taxon>Pseudomonadota</taxon>
        <taxon>Gammaproteobacteria</taxon>
        <taxon>Oceanospirillales</taxon>
        <taxon>Zooshikellaceae</taxon>
        <taxon>Zooshikella</taxon>
    </lineage>
</organism>
<evidence type="ECO:0000256" key="5">
    <source>
        <dbReference type="ARBA" id="ARBA00022691"/>
    </source>
</evidence>
<keyword evidence="13" id="KW-1185">Reference proteome</keyword>
<dbReference type="InterPro" id="IPR040739">
    <property type="entry name" value="RlmM_FDX"/>
</dbReference>
<reference evidence="12 13" key="1">
    <citation type="submission" date="2017-04" db="EMBL/GenBank/DDBJ databases">
        <title>Draft genome sequence of Zooshikella ganghwensis VG4 isolated from Red Sea sediments.</title>
        <authorList>
            <person name="Rehman Z."/>
            <person name="Alam I."/>
            <person name="Kamau A."/>
            <person name="Bajic V."/>
            <person name="Leiknes T."/>
        </authorList>
    </citation>
    <scope>NUCLEOTIDE SEQUENCE [LARGE SCALE GENOMIC DNA]</scope>
    <source>
        <strain evidence="12 13">VG4</strain>
    </source>
</reference>
<dbReference type="Gene3D" id="3.30.2300.20">
    <property type="match status" value="1"/>
</dbReference>
<evidence type="ECO:0000313" key="12">
    <source>
        <dbReference type="EMBL" id="RDH43287.1"/>
    </source>
</evidence>
<accession>A0A4P9VLQ9</accession>
<dbReference type="EMBL" id="NDXW01000001">
    <property type="protein sequence ID" value="RDH43287.1"/>
    <property type="molecule type" value="Genomic_DNA"/>
</dbReference>
<evidence type="ECO:0000313" key="13">
    <source>
        <dbReference type="Proteomes" id="UP000257039"/>
    </source>
</evidence>
<proteinExistence type="inferred from homology"/>
<evidence type="ECO:0000256" key="4">
    <source>
        <dbReference type="ARBA" id="ARBA00022679"/>
    </source>
</evidence>
<dbReference type="Gene3D" id="3.40.50.150">
    <property type="entry name" value="Vaccinia Virus protein VP39"/>
    <property type="match status" value="1"/>
</dbReference>
<feature type="binding site" evidence="6 8">
    <location>
        <position position="249"/>
    </location>
    <ligand>
        <name>S-adenosyl-L-methionine</name>
        <dbReference type="ChEBI" id="CHEBI:59789"/>
    </ligand>
</feature>
<dbReference type="InterPro" id="IPR011224">
    <property type="entry name" value="rRNA_MeTrfase_M"/>
</dbReference>
<feature type="binding site" evidence="6 8">
    <location>
        <position position="269"/>
    </location>
    <ligand>
        <name>S-adenosyl-L-methionine</name>
        <dbReference type="ChEBI" id="CHEBI:59789"/>
    </ligand>
</feature>
<evidence type="ECO:0000256" key="8">
    <source>
        <dbReference type="PIRSR" id="PIRSR028774-2"/>
    </source>
</evidence>
<dbReference type="InterPro" id="IPR002877">
    <property type="entry name" value="RNA_MeTrfase_FtsJ_dom"/>
</dbReference>
<keyword evidence="1 6" id="KW-0963">Cytoplasm</keyword>
<dbReference type="AlphaFoldDB" id="A0A4P9VLQ9"/>
<name>A0A4P9VLQ9_9GAMM</name>
<comment type="subunit">
    <text evidence="6">Monomer.</text>
</comment>
<gene>
    <name evidence="6" type="primary">rlmM</name>
    <name evidence="12" type="ORF">B9G39_07450</name>
</gene>
<comment type="similarity">
    <text evidence="6">Belongs to the class I-like SAM-binding methyltransferase superfamily. RNA methyltransferase RlmE family. RlmM subfamily.</text>
</comment>
<dbReference type="InterPro" id="IPR048646">
    <property type="entry name" value="RlmM_THUMP-like"/>
</dbReference>
<evidence type="ECO:0000256" key="1">
    <source>
        <dbReference type="ARBA" id="ARBA00022490"/>
    </source>
</evidence>
<keyword evidence="2 6" id="KW-0698">rRNA processing</keyword>